<sequence>MGQSFRDGPWKESLKLRRIIRRHFLINGASRVRDLPSEEFCRHGFVLGRSSEAGFGNEMYKILNAAALSMMLKRSLIICQTRHIYNIGSFSILPMILHSRVSFHFSVCANLGCSKY</sequence>
<organism evidence="1 3">
    <name type="scientific">Linum tenue</name>
    <dbReference type="NCBI Taxonomy" id="586396"/>
    <lineage>
        <taxon>Eukaryota</taxon>
        <taxon>Viridiplantae</taxon>
        <taxon>Streptophyta</taxon>
        <taxon>Embryophyta</taxon>
        <taxon>Tracheophyta</taxon>
        <taxon>Spermatophyta</taxon>
        <taxon>Magnoliopsida</taxon>
        <taxon>eudicotyledons</taxon>
        <taxon>Gunneridae</taxon>
        <taxon>Pentapetalae</taxon>
        <taxon>rosids</taxon>
        <taxon>fabids</taxon>
        <taxon>Malpighiales</taxon>
        <taxon>Linaceae</taxon>
        <taxon>Linum</taxon>
    </lineage>
</organism>
<dbReference type="AlphaFoldDB" id="A0AAV0HVM0"/>
<name>A0AAV0HVM0_9ROSI</name>
<protein>
    <submittedName>
        <fullName evidence="1">Uncharacterized protein</fullName>
    </submittedName>
</protein>
<proteinExistence type="predicted"/>
<dbReference type="Proteomes" id="UP001154282">
    <property type="component" value="Unassembled WGS sequence"/>
</dbReference>
<keyword evidence="3" id="KW-1185">Reference proteome</keyword>
<reference evidence="1" key="1">
    <citation type="submission" date="2022-08" db="EMBL/GenBank/DDBJ databases">
        <authorList>
            <person name="Gutierrez-Valencia J."/>
        </authorList>
    </citation>
    <scope>NUCLEOTIDE SEQUENCE</scope>
</reference>
<dbReference type="PANTHER" id="PTHR35736">
    <property type="entry name" value="EXPRESSED PROTEIN"/>
    <property type="match status" value="1"/>
</dbReference>
<evidence type="ECO:0000313" key="2">
    <source>
        <dbReference type="EMBL" id="CAI0389423.1"/>
    </source>
</evidence>
<dbReference type="Pfam" id="PF25102">
    <property type="entry name" value="DUF7810"/>
    <property type="match status" value="1"/>
</dbReference>
<dbReference type="PANTHER" id="PTHR35736:SF1">
    <property type="entry name" value="EXPRESSED PROTEIN"/>
    <property type="match status" value="1"/>
</dbReference>
<evidence type="ECO:0000313" key="1">
    <source>
        <dbReference type="EMBL" id="CAI0389327.1"/>
    </source>
</evidence>
<comment type="caution">
    <text evidence="1">The sequence shown here is derived from an EMBL/GenBank/DDBJ whole genome shotgun (WGS) entry which is preliminary data.</text>
</comment>
<dbReference type="EMBL" id="CAMGYJ010000003">
    <property type="protein sequence ID" value="CAI0389423.1"/>
    <property type="molecule type" value="Genomic_DNA"/>
</dbReference>
<gene>
    <name evidence="1" type="ORF">LITE_LOCUS6191</name>
    <name evidence="2" type="ORF">LITE_LOCUS6234</name>
</gene>
<evidence type="ECO:0000313" key="3">
    <source>
        <dbReference type="Proteomes" id="UP001154282"/>
    </source>
</evidence>
<dbReference type="InterPro" id="IPR056712">
    <property type="entry name" value="DUF7810"/>
</dbReference>
<accession>A0AAV0HVM0</accession>
<dbReference type="EMBL" id="CAMGYJ010000003">
    <property type="protein sequence ID" value="CAI0389327.1"/>
    <property type="molecule type" value="Genomic_DNA"/>
</dbReference>